<accession>A0A8J8NAA6</accession>
<dbReference type="Proteomes" id="UP000785679">
    <property type="component" value="Unassembled WGS sequence"/>
</dbReference>
<protein>
    <submittedName>
        <fullName evidence="2">Uncharacterized protein</fullName>
    </submittedName>
</protein>
<reference evidence="2" key="1">
    <citation type="submission" date="2019-06" db="EMBL/GenBank/DDBJ databases">
        <authorList>
            <person name="Zheng W."/>
        </authorList>
    </citation>
    <scope>NUCLEOTIDE SEQUENCE</scope>
    <source>
        <strain evidence="2">QDHG01</strain>
    </source>
</reference>
<dbReference type="EMBL" id="RRYP01030382">
    <property type="protein sequence ID" value="TNV71184.1"/>
    <property type="molecule type" value="Genomic_DNA"/>
</dbReference>
<dbReference type="AlphaFoldDB" id="A0A8J8NAA6"/>
<feature type="transmembrane region" description="Helical" evidence="1">
    <location>
        <begin position="104"/>
        <end position="124"/>
    </location>
</feature>
<feature type="transmembrane region" description="Helical" evidence="1">
    <location>
        <begin position="130"/>
        <end position="152"/>
    </location>
</feature>
<keyword evidence="1" id="KW-0472">Membrane</keyword>
<evidence type="ECO:0000313" key="2">
    <source>
        <dbReference type="EMBL" id="TNV71184.1"/>
    </source>
</evidence>
<sequence length="264" mass="29978">MREFHVDSVVFLWVLRFKGEPVLLHLNETCLCFGEGELLHELIATEHVASNAGVGGKVLVVALHLLEICSIRISNKVQSVASRRFIPQNDIPFIVFKHEMRVQFALRITITLCGPFQILLASLLTIGNGALIEVTALRSYVYLAFLFLANVCKDRGMPAQLICVLYLRQFGKEQFKYLFRVSYPLCIDTLREVIEKSLSELFQVSNPLMYLRSQFNPVEYCLQLILYHVEHIDCLEAYVHASGVARPDGAIGLHPDRALFSRIL</sequence>
<comment type="caution">
    <text evidence="2">The sequence shown here is derived from an EMBL/GenBank/DDBJ whole genome shotgun (WGS) entry which is preliminary data.</text>
</comment>
<proteinExistence type="predicted"/>
<evidence type="ECO:0000256" key="1">
    <source>
        <dbReference type="SAM" id="Phobius"/>
    </source>
</evidence>
<evidence type="ECO:0000313" key="3">
    <source>
        <dbReference type="Proteomes" id="UP000785679"/>
    </source>
</evidence>
<keyword evidence="1" id="KW-0812">Transmembrane</keyword>
<keyword evidence="3" id="KW-1185">Reference proteome</keyword>
<name>A0A8J8NAA6_HALGN</name>
<gene>
    <name evidence="2" type="ORF">FGO68_gene17535</name>
</gene>
<keyword evidence="1" id="KW-1133">Transmembrane helix</keyword>
<organism evidence="2 3">
    <name type="scientific">Halteria grandinella</name>
    <dbReference type="NCBI Taxonomy" id="5974"/>
    <lineage>
        <taxon>Eukaryota</taxon>
        <taxon>Sar</taxon>
        <taxon>Alveolata</taxon>
        <taxon>Ciliophora</taxon>
        <taxon>Intramacronucleata</taxon>
        <taxon>Spirotrichea</taxon>
        <taxon>Stichotrichia</taxon>
        <taxon>Sporadotrichida</taxon>
        <taxon>Halteriidae</taxon>
        <taxon>Halteria</taxon>
    </lineage>
</organism>